<name>A0A4R0HGC3_9ACTN</name>
<comment type="caution">
    <text evidence="1">The sequence shown here is derived from an EMBL/GenBank/DDBJ whole genome shotgun (WGS) entry which is preliminary data.</text>
</comment>
<dbReference type="Proteomes" id="UP000292346">
    <property type="component" value="Unassembled WGS sequence"/>
</dbReference>
<dbReference type="Pfam" id="PF10946">
    <property type="entry name" value="DUF2625"/>
    <property type="match status" value="1"/>
</dbReference>
<accession>A0A4R0HGC3</accession>
<dbReference type="InterPro" id="IPR021239">
    <property type="entry name" value="DUF2625"/>
</dbReference>
<dbReference type="OrthoDB" id="1550811at2"/>
<sequence>MLGRVTHVRTADELADVDDPAWAVLQEALAEAARPATVLPVDPAAGRDVLFRLQVTARSMLGALAVNCGGLVIDDGWLRILGGGGSGLPDLATANNLDDPEQVAVPPPYLTVAYDVLGGRFAVDGGGLGIQPGQVCYWAPDTLDWDGLGVGHTDFVLWSLTEGPTQFYAGLRWPTWAEETRAIPLSQGIAIYPPLFSAESHPLEDTSRRPVPFEELLSLE</sequence>
<proteinExistence type="predicted"/>
<dbReference type="EMBL" id="SJJZ01000001">
    <property type="protein sequence ID" value="TCC10307.1"/>
    <property type="molecule type" value="Genomic_DNA"/>
</dbReference>
<protein>
    <submittedName>
        <fullName evidence="1">DUF2625 family protein</fullName>
    </submittedName>
</protein>
<gene>
    <name evidence="1" type="ORF">E0H45_02995</name>
</gene>
<dbReference type="AlphaFoldDB" id="A0A4R0HGC3"/>
<organism evidence="1 2">
    <name type="scientific">Kribbella soli</name>
    <dbReference type="NCBI Taxonomy" id="1124743"/>
    <lineage>
        <taxon>Bacteria</taxon>
        <taxon>Bacillati</taxon>
        <taxon>Actinomycetota</taxon>
        <taxon>Actinomycetes</taxon>
        <taxon>Propionibacteriales</taxon>
        <taxon>Kribbellaceae</taxon>
        <taxon>Kribbella</taxon>
    </lineage>
</organism>
<reference evidence="1 2" key="1">
    <citation type="submission" date="2019-02" db="EMBL/GenBank/DDBJ databases">
        <title>Kribbella capetownensis sp. nov. and Kribbella speibonae sp. nov., isolated from soil.</title>
        <authorList>
            <person name="Curtis S.M."/>
            <person name="Norton I."/>
            <person name="Everest G.J."/>
            <person name="Meyers P.R."/>
        </authorList>
    </citation>
    <scope>NUCLEOTIDE SEQUENCE [LARGE SCALE GENOMIC DNA]</scope>
    <source>
        <strain evidence="1 2">KCTC 29219</strain>
    </source>
</reference>
<evidence type="ECO:0000313" key="1">
    <source>
        <dbReference type="EMBL" id="TCC10307.1"/>
    </source>
</evidence>
<evidence type="ECO:0000313" key="2">
    <source>
        <dbReference type="Proteomes" id="UP000292346"/>
    </source>
</evidence>
<keyword evidence="2" id="KW-1185">Reference proteome</keyword>